<gene>
    <name evidence="1" type="ORF">XELAEV_18039918mg</name>
</gene>
<dbReference type="InterPro" id="IPR036691">
    <property type="entry name" value="Endo/exonu/phosph_ase_sf"/>
</dbReference>
<dbReference type="Gene3D" id="3.60.10.10">
    <property type="entry name" value="Endonuclease/exonuclease/phosphatase"/>
    <property type="match status" value="1"/>
</dbReference>
<name>A0A974C8P9_XENLA</name>
<evidence type="ECO:0000313" key="1">
    <source>
        <dbReference type="EMBL" id="OCT68632.1"/>
    </source>
</evidence>
<accession>A0A974C8P9</accession>
<sequence>MARLRHVNISNICYVPTNDSEEEGEAFYKRLQKEVEKTPWHYVIIVMGDMNAKVGIYYDKAINENG</sequence>
<dbReference type="AlphaFoldDB" id="A0A974C8P9"/>
<evidence type="ECO:0008006" key="3">
    <source>
        <dbReference type="Google" id="ProtNLM"/>
    </source>
</evidence>
<proteinExistence type="predicted"/>
<organism evidence="1 2">
    <name type="scientific">Xenopus laevis</name>
    <name type="common">African clawed frog</name>
    <dbReference type="NCBI Taxonomy" id="8355"/>
    <lineage>
        <taxon>Eukaryota</taxon>
        <taxon>Metazoa</taxon>
        <taxon>Chordata</taxon>
        <taxon>Craniata</taxon>
        <taxon>Vertebrata</taxon>
        <taxon>Euteleostomi</taxon>
        <taxon>Amphibia</taxon>
        <taxon>Batrachia</taxon>
        <taxon>Anura</taxon>
        <taxon>Pipoidea</taxon>
        <taxon>Pipidae</taxon>
        <taxon>Xenopodinae</taxon>
        <taxon>Xenopus</taxon>
        <taxon>Xenopus</taxon>
    </lineage>
</organism>
<evidence type="ECO:0000313" key="2">
    <source>
        <dbReference type="Proteomes" id="UP000694892"/>
    </source>
</evidence>
<dbReference type="EMBL" id="CM004480">
    <property type="protein sequence ID" value="OCT68632.1"/>
    <property type="molecule type" value="Genomic_DNA"/>
</dbReference>
<reference evidence="2" key="1">
    <citation type="journal article" date="2016" name="Nature">
        <title>Genome evolution in the allotetraploid frog Xenopus laevis.</title>
        <authorList>
            <person name="Session A.M."/>
            <person name="Uno Y."/>
            <person name="Kwon T."/>
            <person name="Chapman J.A."/>
            <person name="Toyoda A."/>
            <person name="Takahashi S."/>
            <person name="Fukui A."/>
            <person name="Hikosaka A."/>
            <person name="Suzuki A."/>
            <person name="Kondo M."/>
            <person name="van Heeringen S.J."/>
            <person name="Quigley I."/>
            <person name="Heinz S."/>
            <person name="Ogino H."/>
            <person name="Ochi H."/>
            <person name="Hellsten U."/>
            <person name="Lyons J.B."/>
            <person name="Simakov O."/>
            <person name="Putnam N."/>
            <person name="Stites J."/>
            <person name="Kuroki Y."/>
            <person name="Tanaka T."/>
            <person name="Michiue T."/>
            <person name="Watanabe M."/>
            <person name="Bogdanovic O."/>
            <person name="Lister R."/>
            <person name="Georgiou G."/>
            <person name="Paranjpe S.S."/>
            <person name="van Kruijsbergen I."/>
            <person name="Shu S."/>
            <person name="Carlson J."/>
            <person name="Kinoshita T."/>
            <person name="Ohta Y."/>
            <person name="Mawaribuchi S."/>
            <person name="Jenkins J."/>
            <person name="Grimwood J."/>
            <person name="Schmutz J."/>
            <person name="Mitros T."/>
            <person name="Mozaffari S.V."/>
            <person name="Suzuki Y."/>
            <person name="Haramoto Y."/>
            <person name="Yamamoto T.S."/>
            <person name="Takagi C."/>
            <person name="Heald R."/>
            <person name="Miller K."/>
            <person name="Haudenschild C."/>
            <person name="Kitzman J."/>
            <person name="Nakayama T."/>
            <person name="Izutsu Y."/>
            <person name="Robert J."/>
            <person name="Fortriede J."/>
            <person name="Burns K."/>
            <person name="Lotay V."/>
            <person name="Karimi K."/>
            <person name="Yasuoka Y."/>
            <person name="Dichmann D.S."/>
            <person name="Flajnik M.F."/>
            <person name="Houston D.W."/>
            <person name="Shendure J."/>
            <person name="DuPasquier L."/>
            <person name="Vize P.D."/>
            <person name="Zorn A.M."/>
            <person name="Ito M."/>
            <person name="Marcotte E.M."/>
            <person name="Wallingford J.B."/>
            <person name="Ito Y."/>
            <person name="Asashima M."/>
            <person name="Ueno N."/>
            <person name="Matsuda Y."/>
            <person name="Veenstra G.J."/>
            <person name="Fujiyama A."/>
            <person name="Harland R.M."/>
            <person name="Taira M."/>
            <person name="Rokhsar D.S."/>
        </authorList>
    </citation>
    <scope>NUCLEOTIDE SEQUENCE [LARGE SCALE GENOMIC DNA]</scope>
    <source>
        <strain evidence="2">J</strain>
    </source>
</reference>
<dbReference type="Proteomes" id="UP000694892">
    <property type="component" value="Chromosome 8L"/>
</dbReference>
<protein>
    <recommendedName>
        <fullName evidence="3">Craniofacial development protein 2-like</fullName>
    </recommendedName>
</protein>